<feature type="region of interest" description="Disordered" evidence="1">
    <location>
        <begin position="133"/>
        <end position="159"/>
    </location>
</feature>
<dbReference type="PANTHER" id="PTHR34779">
    <property type="entry name" value="OS09G0542900 PROTEIN"/>
    <property type="match status" value="1"/>
</dbReference>
<dbReference type="Gramene" id="ESW08119">
    <property type="protein sequence ID" value="ESW08119"/>
    <property type="gene ID" value="PHAVU_009G019900g"/>
</dbReference>
<proteinExistence type="predicted"/>
<dbReference type="PANTHER" id="PTHR34779:SF2">
    <property type="entry name" value="SYRINGOLIDE-INDUCED PROTEIN 14-1-1"/>
    <property type="match status" value="1"/>
</dbReference>
<keyword evidence="3" id="KW-1185">Reference proteome</keyword>
<evidence type="ECO:0008006" key="4">
    <source>
        <dbReference type="Google" id="ProtNLM"/>
    </source>
</evidence>
<name>V7ARB1_PHAVU</name>
<evidence type="ECO:0000313" key="2">
    <source>
        <dbReference type="EMBL" id="ESW08119.1"/>
    </source>
</evidence>
<protein>
    <recommendedName>
        <fullName evidence="4">Syringolide-induced protein 14-1-1</fullName>
    </recommendedName>
</protein>
<feature type="compositionally biased region" description="Basic residues" evidence="1">
    <location>
        <begin position="79"/>
        <end position="91"/>
    </location>
</feature>
<dbReference type="EMBL" id="CM002296">
    <property type="protein sequence ID" value="ESW08119.1"/>
    <property type="molecule type" value="Genomic_DNA"/>
</dbReference>
<feature type="compositionally biased region" description="Polar residues" evidence="1">
    <location>
        <begin position="104"/>
        <end position="113"/>
    </location>
</feature>
<dbReference type="Proteomes" id="UP000000226">
    <property type="component" value="Chromosome 9"/>
</dbReference>
<accession>V7ARB1</accession>
<dbReference type="OrthoDB" id="1926132at2759"/>
<gene>
    <name evidence="2" type="ORF">PHAVU_009G019900g</name>
</gene>
<dbReference type="InterPro" id="IPR038796">
    <property type="entry name" value="At1g76070-like"/>
</dbReference>
<organism evidence="2 3">
    <name type="scientific">Phaseolus vulgaris</name>
    <name type="common">Kidney bean</name>
    <name type="synonym">French bean</name>
    <dbReference type="NCBI Taxonomy" id="3885"/>
    <lineage>
        <taxon>Eukaryota</taxon>
        <taxon>Viridiplantae</taxon>
        <taxon>Streptophyta</taxon>
        <taxon>Embryophyta</taxon>
        <taxon>Tracheophyta</taxon>
        <taxon>Spermatophyta</taxon>
        <taxon>Magnoliopsida</taxon>
        <taxon>eudicotyledons</taxon>
        <taxon>Gunneridae</taxon>
        <taxon>Pentapetalae</taxon>
        <taxon>rosids</taxon>
        <taxon>fabids</taxon>
        <taxon>Fabales</taxon>
        <taxon>Fabaceae</taxon>
        <taxon>Papilionoideae</taxon>
        <taxon>50 kb inversion clade</taxon>
        <taxon>NPAAA clade</taxon>
        <taxon>indigoferoid/millettioid clade</taxon>
        <taxon>Phaseoleae</taxon>
        <taxon>Phaseolus</taxon>
    </lineage>
</organism>
<sequence length="263" mass="29144">MEKQLKLRNKILKALPKAVAAVTMTFQNPPFSPGRDHKSKPMVSMIPHEARRKTHDRNGINGIYSQEPTSPKISCMGQIKHKKKQIKKAKTKSVMTRPKEATNVARNKSSSASRDAEVKKHASTFQKMLLFHAAKPKSEGRKSNASAPGDISDGNHALGDAARAPHVSQVRRFSSGRDALASFDWKVAQVAPDEAEIDYYSDDYRVESSDGEEEEEEVMIPFSAPILVGGGVGVLNLKPRKEINLWKRRTMAPPMPLQLHGTN</sequence>
<dbReference type="OMA" id="PQESTTC"/>
<evidence type="ECO:0000256" key="1">
    <source>
        <dbReference type="SAM" id="MobiDB-lite"/>
    </source>
</evidence>
<feature type="region of interest" description="Disordered" evidence="1">
    <location>
        <begin position="77"/>
        <end position="119"/>
    </location>
</feature>
<reference evidence="3" key="1">
    <citation type="journal article" date="2014" name="Nat. Genet.">
        <title>A reference genome for common bean and genome-wide analysis of dual domestications.</title>
        <authorList>
            <person name="Schmutz J."/>
            <person name="McClean P.E."/>
            <person name="Mamidi S."/>
            <person name="Wu G.A."/>
            <person name="Cannon S.B."/>
            <person name="Grimwood J."/>
            <person name="Jenkins J."/>
            <person name="Shu S."/>
            <person name="Song Q."/>
            <person name="Chavarro C."/>
            <person name="Torres-Torres M."/>
            <person name="Geffroy V."/>
            <person name="Moghaddam S.M."/>
            <person name="Gao D."/>
            <person name="Abernathy B."/>
            <person name="Barry K."/>
            <person name="Blair M."/>
            <person name="Brick M.A."/>
            <person name="Chovatia M."/>
            <person name="Gepts P."/>
            <person name="Goodstein D.M."/>
            <person name="Gonzales M."/>
            <person name="Hellsten U."/>
            <person name="Hyten D.L."/>
            <person name="Jia G."/>
            <person name="Kelly J.D."/>
            <person name="Kudrna D."/>
            <person name="Lee R."/>
            <person name="Richard M.M."/>
            <person name="Miklas P.N."/>
            <person name="Osorno J.M."/>
            <person name="Rodrigues J."/>
            <person name="Thareau V."/>
            <person name="Urrea C.A."/>
            <person name="Wang M."/>
            <person name="Yu Y."/>
            <person name="Zhang M."/>
            <person name="Wing R.A."/>
            <person name="Cregan P.B."/>
            <person name="Rokhsar D.S."/>
            <person name="Jackson S.A."/>
        </authorList>
    </citation>
    <scope>NUCLEOTIDE SEQUENCE [LARGE SCALE GENOMIC DNA]</scope>
    <source>
        <strain evidence="3">cv. G19833</strain>
    </source>
</reference>
<dbReference type="AlphaFoldDB" id="V7ARB1"/>
<dbReference type="eggNOG" id="ENOG502RXP4">
    <property type="taxonomic scope" value="Eukaryota"/>
</dbReference>
<evidence type="ECO:0000313" key="3">
    <source>
        <dbReference type="Proteomes" id="UP000000226"/>
    </source>
</evidence>
<dbReference type="STRING" id="3885.V7ARB1"/>